<protein>
    <submittedName>
        <fullName evidence="2">Uncharacterized protein</fullName>
    </submittedName>
</protein>
<dbReference type="Proteomes" id="UP001501742">
    <property type="component" value="Unassembled WGS sequence"/>
</dbReference>
<organism evidence="2 3">
    <name type="scientific">Curtobacterium herbarum</name>
    <dbReference type="NCBI Taxonomy" id="150122"/>
    <lineage>
        <taxon>Bacteria</taxon>
        <taxon>Bacillati</taxon>
        <taxon>Actinomycetota</taxon>
        <taxon>Actinomycetes</taxon>
        <taxon>Micrococcales</taxon>
        <taxon>Microbacteriaceae</taxon>
        <taxon>Curtobacterium</taxon>
    </lineage>
</organism>
<feature type="region of interest" description="Disordered" evidence="1">
    <location>
        <begin position="1"/>
        <end position="100"/>
    </location>
</feature>
<keyword evidence="3" id="KW-1185">Reference proteome</keyword>
<comment type="caution">
    <text evidence="2">The sequence shown here is derived from an EMBL/GenBank/DDBJ whole genome shotgun (WGS) entry which is preliminary data.</text>
</comment>
<evidence type="ECO:0000256" key="1">
    <source>
        <dbReference type="SAM" id="MobiDB-lite"/>
    </source>
</evidence>
<feature type="compositionally biased region" description="Basic and acidic residues" evidence="1">
    <location>
        <begin position="80"/>
        <end position="92"/>
    </location>
</feature>
<accession>A0ABN1ZDF3</accession>
<proteinExistence type="predicted"/>
<sequence>MHGVGGHDGGLLVHDEDQGSTERDHREGLVTGVEDESAHGFPSDVPGRLPGGTGTGPVGVERVITATGSPSRGSAGPLRRGGEVRKHEEHHPSGQCSGQSRACRGMQAVVVRMWTCARRPMVRVVRDVDMWAPVRVESNRCVQANPETGPAREVRGRF</sequence>
<feature type="compositionally biased region" description="Basic and acidic residues" evidence="1">
    <location>
        <begin position="13"/>
        <end position="28"/>
    </location>
</feature>
<evidence type="ECO:0000313" key="2">
    <source>
        <dbReference type="EMBL" id="GAA1493603.1"/>
    </source>
</evidence>
<gene>
    <name evidence="2" type="ORF">GCM10009627_19490</name>
</gene>
<reference evidence="2 3" key="1">
    <citation type="journal article" date="2019" name="Int. J. Syst. Evol. Microbiol.">
        <title>The Global Catalogue of Microorganisms (GCM) 10K type strain sequencing project: providing services to taxonomists for standard genome sequencing and annotation.</title>
        <authorList>
            <consortium name="The Broad Institute Genomics Platform"/>
            <consortium name="The Broad Institute Genome Sequencing Center for Infectious Disease"/>
            <person name="Wu L."/>
            <person name="Ma J."/>
        </authorList>
    </citation>
    <scope>NUCLEOTIDE SEQUENCE [LARGE SCALE GENOMIC DNA]</scope>
    <source>
        <strain evidence="2 3">JCM 12140</strain>
    </source>
</reference>
<name>A0ABN1ZDF3_9MICO</name>
<evidence type="ECO:0000313" key="3">
    <source>
        <dbReference type="Proteomes" id="UP001501742"/>
    </source>
</evidence>
<dbReference type="EMBL" id="BAAAJX010000008">
    <property type="protein sequence ID" value="GAA1493603.1"/>
    <property type="molecule type" value="Genomic_DNA"/>
</dbReference>